<reference evidence="9 10" key="1">
    <citation type="journal article" date="2018" name="bioRxiv">
        <title>Evidence of independent acquisition and adaption of ultra-small bacteria to human hosts across the highly diverse yet reduced genomes of the phylum Saccharibacteria.</title>
        <authorList>
            <person name="McLean J.S."/>
            <person name="Bor B."/>
            <person name="To T.T."/>
            <person name="Liu Q."/>
            <person name="Kearns K.A."/>
            <person name="Solden L.M."/>
            <person name="Wrighton K.C."/>
            <person name="He X."/>
            <person name="Shi W."/>
        </authorList>
    </citation>
    <scope>NUCLEOTIDE SEQUENCE [LARGE SCALE GENOMIC DNA]</scope>
    <source>
        <strain evidence="9 10">TM7_CMJM_G6_1_HOT_870</strain>
    </source>
</reference>
<keyword evidence="7" id="KW-0820">tRNA-binding</keyword>
<evidence type="ECO:0000256" key="2">
    <source>
        <dbReference type="ARBA" id="ARBA00022730"/>
    </source>
</evidence>
<dbReference type="InterPro" id="IPR018269">
    <property type="entry name" value="Ribosomal_uS13_CS"/>
</dbReference>
<keyword evidence="3 7" id="KW-0694">RNA-binding</keyword>
<dbReference type="PANTHER" id="PTHR10871:SF1">
    <property type="entry name" value="SMALL RIBOSOMAL SUBUNIT PROTEIN US13M"/>
    <property type="match status" value="1"/>
</dbReference>
<evidence type="ECO:0000256" key="1">
    <source>
        <dbReference type="ARBA" id="ARBA00008080"/>
    </source>
</evidence>
<organism evidence="9 10">
    <name type="scientific">Candidatus Nanogingivalis gingivitcus</name>
    <dbReference type="NCBI Taxonomy" id="2171992"/>
    <lineage>
        <taxon>Bacteria</taxon>
        <taxon>Candidatus Saccharimonadota</taxon>
        <taxon>Candidatus Nanosyncoccalia</taxon>
        <taxon>Candidatus Nanogingivales</taxon>
        <taxon>Candidatus Nanogingivalaceae</taxon>
        <taxon>Candidatus Nanogingivalis</taxon>
    </lineage>
</organism>
<dbReference type="PIRSF" id="PIRSF002134">
    <property type="entry name" value="Ribosomal_S13"/>
    <property type="match status" value="1"/>
</dbReference>
<protein>
    <recommendedName>
        <fullName evidence="6 7">Small ribosomal subunit protein uS13</fullName>
    </recommendedName>
</protein>
<dbReference type="SUPFAM" id="SSF46946">
    <property type="entry name" value="S13-like H2TH domain"/>
    <property type="match status" value="1"/>
</dbReference>
<dbReference type="InterPro" id="IPR019980">
    <property type="entry name" value="Ribosomal_uS13_bac-type"/>
</dbReference>
<comment type="subunit">
    <text evidence="7">Part of the 30S ribosomal subunit. Forms a loose heterodimer with protein S19. Forms two bridges to the 50S subunit in the 70S ribosome.</text>
</comment>
<name>A0ABY0FJR8_9BACT</name>
<evidence type="ECO:0000256" key="4">
    <source>
        <dbReference type="ARBA" id="ARBA00022980"/>
    </source>
</evidence>
<comment type="caution">
    <text evidence="9">The sequence shown here is derived from an EMBL/GenBank/DDBJ whole genome shotgun (WGS) entry which is preliminary data.</text>
</comment>
<dbReference type="NCBIfam" id="TIGR03631">
    <property type="entry name" value="uS13_bact"/>
    <property type="match status" value="1"/>
</dbReference>
<comment type="function">
    <text evidence="7">Located at the top of the head of the 30S subunit, it contacts several helices of the 16S rRNA. In the 70S ribosome it contacts the 23S rRNA (bridge B1a) and protein L5 of the 50S subunit (bridge B1b), connecting the 2 subunits; these bridges are implicated in subunit movement. Contacts the tRNAs in the A and P-sites.</text>
</comment>
<sequence length="128" mass="14176">MARIAGVTIPAEKQVWIALTYIYGIGETTSRTILAAANIEPTTRVKDLTEAEEQKLREIIDNDYTVEGDLQRLVANNIKRLKDINNYKGMRHKTGLPVNGQRTRTNARTRKGRAIAVGGTQPKAASKT</sequence>
<dbReference type="Gene3D" id="4.10.910.10">
    <property type="entry name" value="30s ribosomal protein s13, domain 2"/>
    <property type="match status" value="1"/>
</dbReference>
<dbReference type="InterPro" id="IPR001892">
    <property type="entry name" value="Ribosomal_uS13"/>
</dbReference>
<gene>
    <name evidence="7 9" type="primary">rpsM</name>
    <name evidence="9" type="ORF">G6CMJM_00446</name>
</gene>
<keyword evidence="4 7" id="KW-0689">Ribosomal protein</keyword>
<dbReference type="Proteomes" id="UP001190925">
    <property type="component" value="Unassembled WGS sequence"/>
</dbReference>
<evidence type="ECO:0000313" key="9">
    <source>
        <dbReference type="EMBL" id="RYC72519.1"/>
    </source>
</evidence>
<dbReference type="PANTHER" id="PTHR10871">
    <property type="entry name" value="30S RIBOSOMAL PROTEIN S13/40S RIBOSOMAL PROTEIN S18"/>
    <property type="match status" value="1"/>
</dbReference>
<proteinExistence type="inferred from homology"/>
<evidence type="ECO:0000256" key="8">
    <source>
        <dbReference type="RuleBase" id="RU003830"/>
    </source>
</evidence>
<dbReference type="RefSeq" id="WP_129718848.1">
    <property type="nucleotide sequence ID" value="NZ_PRLK01000006.1"/>
</dbReference>
<evidence type="ECO:0000256" key="7">
    <source>
        <dbReference type="HAMAP-Rule" id="MF_01315"/>
    </source>
</evidence>
<dbReference type="GO" id="GO:0005840">
    <property type="term" value="C:ribosome"/>
    <property type="evidence" value="ECO:0007669"/>
    <property type="project" value="UniProtKB-KW"/>
</dbReference>
<dbReference type="PROSITE" id="PS00646">
    <property type="entry name" value="RIBOSOMAL_S13_1"/>
    <property type="match status" value="1"/>
</dbReference>
<dbReference type="Gene3D" id="1.10.8.50">
    <property type="match status" value="1"/>
</dbReference>
<dbReference type="PROSITE" id="PS50159">
    <property type="entry name" value="RIBOSOMAL_S13_2"/>
    <property type="match status" value="1"/>
</dbReference>
<evidence type="ECO:0000256" key="6">
    <source>
        <dbReference type="ARBA" id="ARBA00035166"/>
    </source>
</evidence>
<keyword evidence="5 7" id="KW-0687">Ribonucleoprotein</keyword>
<dbReference type="InterPro" id="IPR027437">
    <property type="entry name" value="Rbsml_uS13_C"/>
</dbReference>
<dbReference type="Pfam" id="PF00416">
    <property type="entry name" value="Ribosomal_S13"/>
    <property type="match status" value="1"/>
</dbReference>
<evidence type="ECO:0000256" key="3">
    <source>
        <dbReference type="ARBA" id="ARBA00022884"/>
    </source>
</evidence>
<evidence type="ECO:0000313" key="10">
    <source>
        <dbReference type="Proteomes" id="UP001190925"/>
    </source>
</evidence>
<comment type="similarity">
    <text evidence="1 7 8">Belongs to the universal ribosomal protein uS13 family.</text>
</comment>
<dbReference type="InterPro" id="IPR010979">
    <property type="entry name" value="Ribosomal_uS13-like_H2TH"/>
</dbReference>
<dbReference type="EMBL" id="PRLK01000006">
    <property type="protein sequence ID" value="RYC72519.1"/>
    <property type="molecule type" value="Genomic_DNA"/>
</dbReference>
<evidence type="ECO:0000256" key="5">
    <source>
        <dbReference type="ARBA" id="ARBA00023274"/>
    </source>
</evidence>
<keyword evidence="10" id="KW-1185">Reference proteome</keyword>
<dbReference type="HAMAP" id="MF_01315">
    <property type="entry name" value="Ribosomal_uS13"/>
    <property type="match status" value="1"/>
</dbReference>
<accession>A0ABY0FJR8</accession>
<reference evidence="9 10" key="2">
    <citation type="journal article" date="2020" name="Cell Rep.">
        <title>Acquisition and Adaptation of Ultra-small Parasitic Reduced Genome Bacteria to Mammalian Hosts.</title>
        <authorList>
            <person name="McLean J.S."/>
            <person name="Bor B."/>
            <person name="Kerns K.A."/>
            <person name="Liu Q."/>
            <person name="To T.T."/>
            <person name="Solden L."/>
            <person name="Hendrickson E.L."/>
            <person name="Wrighton K."/>
            <person name="Shi W."/>
            <person name="He X."/>
        </authorList>
    </citation>
    <scope>NUCLEOTIDE SEQUENCE [LARGE SCALE GENOMIC DNA]</scope>
    <source>
        <strain evidence="9 10">TM7_CMJM_G6_1_HOT_870</strain>
    </source>
</reference>
<keyword evidence="2 7" id="KW-0699">rRNA-binding</keyword>